<protein>
    <recommendedName>
        <fullName evidence="1">F-box domain-containing protein</fullName>
    </recommendedName>
</protein>
<dbReference type="Pfam" id="PF00646">
    <property type="entry name" value="F-box"/>
    <property type="match status" value="1"/>
</dbReference>
<feature type="domain" description="F-box" evidence="1">
    <location>
        <begin position="3"/>
        <end position="38"/>
    </location>
</feature>
<gene>
    <name evidence="2" type="ORF">Tci_309978</name>
</gene>
<dbReference type="AlphaFoldDB" id="A0A699H4A5"/>
<dbReference type="SUPFAM" id="SSF81383">
    <property type="entry name" value="F-box domain"/>
    <property type="match status" value="1"/>
</dbReference>
<evidence type="ECO:0000259" key="1">
    <source>
        <dbReference type="Pfam" id="PF00646"/>
    </source>
</evidence>
<feature type="non-terminal residue" evidence="2">
    <location>
        <position position="1"/>
    </location>
</feature>
<sequence length="71" mass="8063">LGLDIVEEILLRLQVIDLVRCKSDCKSRNSLISSDLFGKSQLKRQHSNEIGDTRIFVSGVSKANDYQDAYY</sequence>
<accession>A0A699H4A5</accession>
<comment type="caution">
    <text evidence="2">The sequence shown here is derived from an EMBL/GenBank/DDBJ whole genome shotgun (WGS) entry which is preliminary data.</text>
</comment>
<reference evidence="2" key="1">
    <citation type="journal article" date="2019" name="Sci. Rep.">
        <title>Draft genome of Tanacetum cinerariifolium, the natural source of mosquito coil.</title>
        <authorList>
            <person name="Yamashiro T."/>
            <person name="Shiraishi A."/>
            <person name="Satake H."/>
            <person name="Nakayama K."/>
        </authorList>
    </citation>
    <scope>NUCLEOTIDE SEQUENCE</scope>
</reference>
<evidence type="ECO:0000313" key="2">
    <source>
        <dbReference type="EMBL" id="GEX38003.1"/>
    </source>
</evidence>
<organism evidence="2">
    <name type="scientific">Tanacetum cinerariifolium</name>
    <name type="common">Dalmatian daisy</name>
    <name type="synonym">Chrysanthemum cinerariifolium</name>
    <dbReference type="NCBI Taxonomy" id="118510"/>
    <lineage>
        <taxon>Eukaryota</taxon>
        <taxon>Viridiplantae</taxon>
        <taxon>Streptophyta</taxon>
        <taxon>Embryophyta</taxon>
        <taxon>Tracheophyta</taxon>
        <taxon>Spermatophyta</taxon>
        <taxon>Magnoliopsida</taxon>
        <taxon>eudicotyledons</taxon>
        <taxon>Gunneridae</taxon>
        <taxon>Pentapetalae</taxon>
        <taxon>asterids</taxon>
        <taxon>campanulids</taxon>
        <taxon>Asterales</taxon>
        <taxon>Asteraceae</taxon>
        <taxon>Asteroideae</taxon>
        <taxon>Anthemideae</taxon>
        <taxon>Anthemidinae</taxon>
        <taxon>Tanacetum</taxon>
    </lineage>
</organism>
<dbReference type="InterPro" id="IPR036047">
    <property type="entry name" value="F-box-like_dom_sf"/>
</dbReference>
<dbReference type="InterPro" id="IPR001810">
    <property type="entry name" value="F-box_dom"/>
</dbReference>
<proteinExistence type="predicted"/>
<dbReference type="EMBL" id="BKCJ010104937">
    <property type="protein sequence ID" value="GEX38003.1"/>
    <property type="molecule type" value="Genomic_DNA"/>
</dbReference>
<name>A0A699H4A5_TANCI</name>